<evidence type="ECO:0000256" key="1">
    <source>
        <dbReference type="SAM" id="Phobius"/>
    </source>
</evidence>
<keyword evidence="1" id="KW-0472">Membrane</keyword>
<accession>A0A1H5VKC6</accession>
<dbReference type="Pfam" id="PF14023">
    <property type="entry name" value="Bestrophin-like"/>
    <property type="match status" value="1"/>
</dbReference>
<dbReference type="Proteomes" id="UP000236754">
    <property type="component" value="Unassembled WGS sequence"/>
</dbReference>
<keyword evidence="3" id="KW-1185">Reference proteome</keyword>
<dbReference type="RefSeq" id="WP_103884478.1">
    <property type="nucleotide sequence ID" value="NZ_FNVU01000002.1"/>
</dbReference>
<reference evidence="2 3" key="1">
    <citation type="submission" date="2016-10" db="EMBL/GenBank/DDBJ databases">
        <authorList>
            <person name="de Groot N.N."/>
        </authorList>
    </citation>
    <scope>NUCLEOTIDE SEQUENCE [LARGE SCALE GENOMIC DNA]</scope>
    <source>
        <strain evidence="2 3">CGMCC 4.2023</strain>
    </source>
</reference>
<name>A0A1H5VKC6_9ACTN</name>
<feature type="transmembrane region" description="Helical" evidence="1">
    <location>
        <begin position="46"/>
        <end position="67"/>
    </location>
</feature>
<proteinExistence type="predicted"/>
<feature type="transmembrane region" description="Helical" evidence="1">
    <location>
        <begin position="6"/>
        <end position="26"/>
    </location>
</feature>
<feature type="transmembrane region" description="Helical" evidence="1">
    <location>
        <begin position="179"/>
        <end position="201"/>
    </location>
</feature>
<organism evidence="2 3">
    <name type="scientific">Actinacidiphila yanglinensis</name>
    <dbReference type="NCBI Taxonomy" id="310779"/>
    <lineage>
        <taxon>Bacteria</taxon>
        <taxon>Bacillati</taxon>
        <taxon>Actinomycetota</taxon>
        <taxon>Actinomycetes</taxon>
        <taxon>Kitasatosporales</taxon>
        <taxon>Streptomycetaceae</taxon>
        <taxon>Actinacidiphila</taxon>
    </lineage>
</organism>
<evidence type="ECO:0000313" key="2">
    <source>
        <dbReference type="EMBL" id="SEF87704.1"/>
    </source>
</evidence>
<evidence type="ECO:0000313" key="3">
    <source>
        <dbReference type="Proteomes" id="UP000236754"/>
    </source>
</evidence>
<dbReference type="AlphaFoldDB" id="A0A1H5VKC6"/>
<gene>
    <name evidence="2" type="ORF">SAMN05216223_102334</name>
</gene>
<dbReference type="InterPro" id="IPR025333">
    <property type="entry name" value="DUF4239"/>
</dbReference>
<evidence type="ECO:0008006" key="4">
    <source>
        <dbReference type="Google" id="ProtNLM"/>
    </source>
</evidence>
<sequence length="266" mass="27645">MSTYAVSLPATIGGGCFAFLLGRFLATGKRAATGEFSGQAQSLIGAVLLSSFILLTGFQVAGSWSALSDARSSTYDEARALADTYWAVGGLAPADRAKVRTLLRTYTDDVRTVEFPVLSHGGTSPTAWQDLDAVRAAVRTAPASGAGPQAAKIAAQSALDTVYRTRTDRAAQVKGRMPAATWIAMLVAGAFLIAFPALLGLTVTARHLTALCFVGAAVAFAICLAAQLNAPFQRPFGVRPTAFALADARYAQIDAERSGGSTAPPR</sequence>
<feature type="transmembrane region" description="Helical" evidence="1">
    <location>
        <begin position="208"/>
        <end position="228"/>
    </location>
</feature>
<dbReference type="EMBL" id="FNVU01000002">
    <property type="protein sequence ID" value="SEF87704.1"/>
    <property type="molecule type" value="Genomic_DNA"/>
</dbReference>
<keyword evidence="1" id="KW-0812">Transmembrane</keyword>
<keyword evidence="1" id="KW-1133">Transmembrane helix</keyword>
<dbReference type="OrthoDB" id="940913at2"/>
<protein>
    <recommendedName>
        <fullName evidence="4">DUF4239 domain-containing protein</fullName>
    </recommendedName>
</protein>